<comment type="caution">
    <text evidence="3">The sequence shown here is derived from an EMBL/GenBank/DDBJ whole genome shotgun (WGS) entry which is preliminary data.</text>
</comment>
<feature type="compositionally biased region" description="Low complexity" evidence="1">
    <location>
        <begin position="244"/>
        <end position="253"/>
    </location>
</feature>
<dbReference type="Proteomes" id="UP001500630">
    <property type="component" value="Unassembled WGS sequence"/>
</dbReference>
<dbReference type="InterPro" id="IPR032466">
    <property type="entry name" value="Metal_Hydrolase"/>
</dbReference>
<dbReference type="RefSeq" id="WP_345560259.1">
    <property type="nucleotide sequence ID" value="NZ_BAABDQ010000003.1"/>
</dbReference>
<name>A0ABP6VP25_9ACTN</name>
<dbReference type="Gene3D" id="3.20.20.140">
    <property type="entry name" value="Metal-dependent hydrolases"/>
    <property type="match status" value="1"/>
</dbReference>
<dbReference type="Pfam" id="PF04909">
    <property type="entry name" value="Amidohydro_2"/>
    <property type="match status" value="1"/>
</dbReference>
<organism evidence="3 4">
    <name type="scientific">Nonomuraea rosea</name>
    <dbReference type="NCBI Taxonomy" id="638574"/>
    <lineage>
        <taxon>Bacteria</taxon>
        <taxon>Bacillati</taxon>
        <taxon>Actinomycetota</taxon>
        <taxon>Actinomycetes</taxon>
        <taxon>Streptosporangiales</taxon>
        <taxon>Streptosporangiaceae</taxon>
        <taxon>Nonomuraea</taxon>
    </lineage>
</organism>
<protein>
    <recommendedName>
        <fullName evidence="2">Amidohydrolase-related domain-containing protein</fullName>
    </recommendedName>
</protein>
<dbReference type="SUPFAM" id="SSF51556">
    <property type="entry name" value="Metallo-dependent hydrolases"/>
    <property type="match status" value="1"/>
</dbReference>
<evidence type="ECO:0000256" key="1">
    <source>
        <dbReference type="SAM" id="MobiDB-lite"/>
    </source>
</evidence>
<feature type="region of interest" description="Disordered" evidence="1">
    <location>
        <begin position="244"/>
        <end position="309"/>
    </location>
</feature>
<evidence type="ECO:0000313" key="4">
    <source>
        <dbReference type="Proteomes" id="UP001500630"/>
    </source>
</evidence>
<feature type="domain" description="Amidohydrolase-related" evidence="2">
    <location>
        <begin position="4"/>
        <end position="235"/>
    </location>
</feature>
<keyword evidence="4" id="KW-1185">Reference proteome</keyword>
<proteinExistence type="predicted"/>
<sequence length="309" mass="32827">MILDAHGHVGTWPDFLIPHPTAEHLLAAMDRVGVTAMGISHLLGVGPDAVRGNELAMEIAGRFPGRFGVWQVYNPHHRTPLATEGVWGVKLHPDVHQCRLDDPLYEPVWRLGLPVLAHGQTDSIWSDPAQFAVVAARHPHVPLLMGHTGLWPYGFGRAARLVADHPNVFLETCGSKMTGRWITRLAALAGAERVVFGTDACFLDLRTGYGRVALAPLSDEDRTLIQGANLARILNLPPEGLLPESLPPEGLRPAGIRPAVSSAETPPGASAVSPAEASPRGSADSRGEASPVEASPGDSAGSPVKGRLQ</sequence>
<reference evidence="4" key="1">
    <citation type="journal article" date="2019" name="Int. J. Syst. Evol. Microbiol.">
        <title>The Global Catalogue of Microorganisms (GCM) 10K type strain sequencing project: providing services to taxonomists for standard genome sequencing and annotation.</title>
        <authorList>
            <consortium name="The Broad Institute Genomics Platform"/>
            <consortium name="The Broad Institute Genome Sequencing Center for Infectious Disease"/>
            <person name="Wu L."/>
            <person name="Ma J."/>
        </authorList>
    </citation>
    <scope>NUCLEOTIDE SEQUENCE [LARGE SCALE GENOMIC DNA]</scope>
    <source>
        <strain evidence="4">JCM 17326</strain>
    </source>
</reference>
<evidence type="ECO:0000313" key="3">
    <source>
        <dbReference type="EMBL" id="GAA3539086.1"/>
    </source>
</evidence>
<dbReference type="EMBL" id="BAABDQ010000003">
    <property type="protein sequence ID" value="GAA3539086.1"/>
    <property type="molecule type" value="Genomic_DNA"/>
</dbReference>
<dbReference type="InterPro" id="IPR006680">
    <property type="entry name" value="Amidohydro-rel"/>
</dbReference>
<accession>A0ABP6VP25</accession>
<gene>
    <name evidence="3" type="ORF">GCM10022419_018870</name>
</gene>
<evidence type="ECO:0000259" key="2">
    <source>
        <dbReference type="Pfam" id="PF04909"/>
    </source>
</evidence>